<keyword evidence="1" id="KW-0472">Membrane</keyword>
<dbReference type="AlphaFoldDB" id="A0AAN0SSD0"/>
<protein>
    <submittedName>
        <fullName evidence="2">Membrane protein</fullName>
    </submittedName>
</protein>
<dbReference type="Proteomes" id="UP000031861">
    <property type="component" value="Plasmid pBFI_3"/>
</dbReference>
<dbReference type="RefSeq" id="WP_042516285.1">
    <property type="nucleotide sequence ID" value="NZ_CP009640.1"/>
</dbReference>
<proteinExistence type="predicted"/>
<dbReference type="EMBL" id="CP009640">
    <property type="protein sequence ID" value="AJI09066.1"/>
    <property type="molecule type" value="Genomic_DNA"/>
</dbReference>
<gene>
    <name evidence="2" type="ORF">AK40_6049</name>
</gene>
<keyword evidence="1" id="KW-1133">Transmembrane helix</keyword>
<name>A0AAN0SSD0_BACCE</name>
<evidence type="ECO:0000313" key="3">
    <source>
        <dbReference type="Proteomes" id="UP000031861"/>
    </source>
</evidence>
<keyword evidence="1" id="KW-0812">Transmembrane</keyword>
<feature type="transmembrane region" description="Helical" evidence="1">
    <location>
        <begin position="75"/>
        <end position="98"/>
    </location>
</feature>
<organism evidence="2 3">
    <name type="scientific">Bacillus cereus 03BB108</name>
    <dbReference type="NCBI Taxonomy" id="451709"/>
    <lineage>
        <taxon>Bacteria</taxon>
        <taxon>Bacillati</taxon>
        <taxon>Bacillota</taxon>
        <taxon>Bacilli</taxon>
        <taxon>Bacillales</taxon>
        <taxon>Bacillaceae</taxon>
        <taxon>Bacillus</taxon>
        <taxon>Bacillus cereus group</taxon>
    </lineage>
</organism>
<sequence>MNIISIIFSLIIFSIIIISIEIFVWKKTKKITFPALQRGTGAAICLVSSGILLILKDDVTATYTNVNLFFLQEAGLSIEVLALIIVGFFLLISILNAIKH</sequence>
<geneLocation type="plasmid" evidence="2 3">
    <name>pBFI_3</name>
</geneLocation>
<evidence type="ECO:0000313" key="2">
    <source>
        <dbReference type="EMBL" id="AJI09066.1"/>
    </source>
</evidence>
<accession>A0AAN0SSD0</accession>
<keyword evidence="2" id="KW-0614">Plasmid</keyword>
<evidence type="ECO:0000256" key="1">
    <source>
        <dbReference type="SAM" id="Phobius"/>
    </source>
</evidence>
<reference evidence="2 3" key="1">
    <citation type="journal article" date="2015" name="Genome Announc.">
        <title>Complete genome sequences for 35 biothreat assay-relevant bacillus species.</title>
        <authorList>
            <person name="Johnson S.L."/>
            <person name="Daligault H.E."/>
            <person name="Davenport K.W."/>
            <person name="Jaissle J."/>
            <person name="Frey K.G."/>
            <person name="Ladner J.T."/>
            <person name="Broomall S.M."/>
            <person name="Bishop-Lilly K.A."/>
            <person name="Bruce D.C."/>
            <person name="Gibbons H.S."/>
            <person name="Coyne S.R."/>
            <person name="Lo C.C."/>
            <person name="Meincke L."/>
            <person name="Munk A.C."/>
            <person name="Koroleva G.I."/>
            <person name="Rosenzweig C.N."/>
            <person name="Palacios G.F."/>
            <person name="Redden C.L."/>
            <person name="Minogue T.D."/>
            <person name="Chain P.S."/>
        </authorList>
    </citation>
    <scope>NUCLEOTIDE SEQUENCE [LARGE SCALE GENOMIC DNA]</scope>
    <source>
        <strain evidence="2 3">03BB108</strain>
    </source>
</reference>
<feature type="transmembrane region" description="Helical" evidence="1">
    <location>
        <begin position="36"/>
        <end position="55"/>
    </location>
</feature>
<feature type="transmembrane region" description="Helical" evidence="1">
    <location>
        <begin position="6"/>
        <end position="24"/>
    </location>
</feature>